<accession>A0A8J2U567</accession>
<dbReference type="Proteomes" id="UP000619743">
    <property type="component" value="Unassembled WGS sequence"/>
</dbReference>
<feature type="transmembrane region" description="Helical" evidence="8">
    <location>
        <begin position="275"/>
        <end position="298"/>
    </location>
</feature>
<comment type="subcellular location">
    <subcellularLocation>
        <location evidence="1">Cell membrane</location>
        <topology evidence="1">Multi-pass membrane protein</topology>
    </subcellularLocation>
</comment>
<dbReference type="GO" id="GO:0042953">
    <property type="term" value="P:lipoprotein transport"/>
    <property type="evidence" value="ECO:0007669"/>
    <property type="project" value="InterPro"/>
</dbReference>
<keyword evidence="4" id="KW-1003">Cell membrane</keyword>
<keyword evidence="6 8" id="KW-1133">Transmembrane helix</keyword>
<gene>
    <name evidence="11" type="primary">lolC</name>
    <name evidence="11" type="ORF">GCM10011369_19310</name>
</gene>
<evidence type="ECO:0000256" key="2">
    <source>
        <dbReference type="ARBA" id="ARBA00005236"/>
    </source>
</evidence>
<keyword evidence="12" id="KW-1185">Reference proteome</keyword>
<reference evidence="12" key="1">
    <citation type="journal article" date="2019" name="Int. J. Syst. Evol. Microbiol.">
        <title>The Global Catalogue of Microorganisms (GCM) 10K type strain sequencing project: providing services to taxonomists for standard genome sequencing and annotation.</title>
        <authorList>
            <consortium name="The Broad Institute Genomics Platform"/>
            <consortium name="The Broad Institute Genome Sequencing Center for Infectious Disease"/>
            <person name="Wu L."/>
            <person name="Ma J."/>
        </authorList>
    </citation>
    <scope>NUCLEOTIDE SEQUENCE [LARGE SCALE GENOMIC DNA]</scope>
    <source>
        <strain evidence="12">CGMCC 1.10130</strain>
    </source>
</reference>
<feature type="transmembrane region" description="Helical" evidence="8">
    <location>
        <begin position="330"/>
        <end position="355"/>
    </location>
</feature>
<dbReference type="AlphaFoldDB" id="A0A8J2U567"/>
<evidence type="ECO:0000313" key="12">
    <source>
        <dbReference type="Proteomes" id="UP000619743"/>
    </source>
</evidence>
<dbReference type="EMBL" id="BMDX01000008">
    <property type="protein sequence ID" value="GGA77562.1"/>
    <property type="molecule type" value="Genomic_DNA"/>
</dbReference>
<dbReference type="InterPro" id="IPR051447">
    <property type="entry name" value="Lipoprotein-release_system"/>
</dbReference>
<keyword evidence="3" id="KW-0813">Transport</keyword>
<evidence type="ECO:0000313" key="11">
    <source>
        <dbReference type="EMBL" id="GGA77562.1"/>
    </source>
</evidence>
<feature type="transmembrane region" description="Helical" evidence="8">
    <location>
        <begin position="26"/>
        <end position="48"/>
    </location>
</feature>
<feature type="domain" description="ABC3 transporter permease C-terminal" evidence="9">
    <location>
        <begin position="275"/>
        <end position="405"/>
    </location>
</feature>
<evidence type="ECO:0000256" key="4">
    <source>
        <dbReference type="ARBA" id="ARBA00022475"/>
    </source>
</evidence>
<evidence type="ECO:0000256" key="3">
    <source>
        <dbReference type="ARBA" id="ARBA00022448"/>
    </source>
</evidence>
<evidence type="ECO:0000256" key="7">
    <source>
        <dbReference type="ARBA" id="ARBA00023136"/>
    </source>
</evidence>
<proteinExistence type="inferred from homology"/>
<protein>
    <submittedName>
        <fullName evidence="11">Transporter</fullName>
    </submittedName>
</protein>
<sequence>MFRPAAVFIGLRYARAQKGSGFVSFINFFSTAGILLGVMALIVVVSVMNGFERELKQRILGLVPQVVVSQQQFIPHSEQQPLITALSALESVKGVVPFVESQAIIQSSQQMAGVQLIGIDASYEQQVSPLPAAMLEGSIAELADTKYGIVISRALARKLGVGVGQRIRLSVMEGARHTPFGQMPNQRKFTIVGLFQMGSEADLQFAYARLTDTARLIRQAPGSAEGLRLYLTDAFLAPQVVNAIDTNFKDMEVTSWQQSHGDLFAAVSMEKKMMWFMLLLIIAVAAFNIISALFLIVANKQGEVAILQTLGLSPAQITQVFMIQGCAQGVIGALVGTITGLVVVFNLDAVLALTGIQVVATPGYDAFSLPVDLRYSQIIAIAFMAILLSFVATLYPARQAASIEPAEALRYD</sequence>
<dbReference type="InterPro" id="IPR011925">
    <property type="entry name" value="LolCE_TM"/>
</dbReference>
<evidence type="ECO:0000256" key="6">
    <source>
        <dbReference type="ARBA" id="ARBA00022989"/>
    </source>
</evidence>
<dbReference type="GO" id="GO:0044874">
    <property type="term" value="P:lipoprotein localization to outer membrane"/>
    <property type="evidence" value="ECO:0007669"/>
    <property type="project" value="TreeGrafter"/>
</dbReference>
<evidence type="ECO:0000259" key="10">
    <source>
        <dbReference type="Pfam" id="PF12704"/>
    </source>
</evidence>
<evidence type="ECO:0000256" key="1">
    <source>
        <dbReference type="ARBA" id="ARBA00004651"/>
    </source>
</evidence>
<feature type="transmembrane region" description="Helical" evidence="8">
    <location>
        <begin position="375"/>
        <end position="395"/>
    </location>
</feature>
<dbReference type="Pfam" id="PF02687">
    <property type="entry name" value="FtsX"/>
    <property type="match status" value="1"/>
</dbReference>
<dbReference type="OrthoDB" id="9808461at2"/>
<dbReference type="InterPro" id="IPR003838">
    <property type="entry name" value="ABC3_permease_C"/>
</dbReference>
<dbReference type="RefSeq" id="WP_087505579.1">
    <property type="nucleotide sequence ID" value="NZ_BMDX01000008.1"/>
</dbReference>
<comment type="caution">
    <text evidence="11">The sequence shown here is derived from an EMBL/GenBank/DDBJ whole genome shotgun (WGS) entry which is preliminary data.</text>
</comment>
<organism evidence="11 12">
    <name type="scientific">Neiella marina</name>
    <dbReference type="NCBI Taxonomy" id="508461"/>
    <lineage>
        <taxon>Bacteria</taxon>
        <taxon>Pseudomonadati</taxon>
        <taxon>Pseudomonadota</taxon>
        <taxon>Gammaproteobacteria</taxon>
        <taxon>Alteromonadales</taxon>
        <taxon>Echinimonadaceae</taxon>
        <taxon>Neiella</taxon>
    </lineage>
</organism>
<keyword evidence="7 8" id="KW-0472">Membrane</keyword>
<dbReference type="PANTHER" id="PTHR30489">
    <property type="entry name" value="LIPOPROTEIN-RELEASING SYSTEM TRANSMEMBRANE PROTEIN LOLE"/>
    <property type="match status" value="1"/>
</dbReference>
<dbReference type="InterPro" id="IPR025857">
    <property type="entry name" value="MacB_PCD"/>
</dbReference>
<name>A0A8J2U567_9GAMM</name>
<keyword evidence="5 8" id="KW-0812">Transmembrane</keyword>
<comment type="similarity">
    <text evidence="2">Belongs to the ABC-4 integral membrane protein family. LolC/E subfamily.</text>
</comment>
<evidence type="ECO:0000259" key="9">
    <source>
        <dbReference type="Pfam" id="PF02687"/>
    </source>
</evidence>
<dbReference type="PANTHER" id="PTHR30489:SF8">
    <property type="entry name" value="LIPOPROTEIN-RELEASING SYSTEM TRANSMEMBRANE PROTEIN LOLC"/>
    <property type="match status" value="1"/>
</dbReference>
<dbReference type="Pfam" id="PF12704">
    <property type="entry name" value="MacB_PCD"/>
    <property type="match status" value="1"/>
</dbReference>
<dbReference type="GO" id="GO:0098797">
    <property type="term" value="C:plasma membrane protein complex"/>
    <property type="evidence" value="ECO:0007669"/>
    <property type="project" value="TreeGrafter"/>
</dbReference>
<dbReference type="NCBIfam" id="TIGR02212">
    <property type="entry name" value="lolCE"/>
    <property type="match status" value="1"/>
</dbReference>
<evidence type="ECO:0000256" key="5">
    <source>
        <dbReference type="ARBA" id="ARBA00022692"/>
    </source>
</evidence>
<feature type="domain" description="MacB-like periplasmic core" evidence="10">
    <location>
        <begin position="29"/>
        <end position="244"/>
    </location>
</feature>
<evidence type="ECO:0000256" key="8">
    <source>
        <dbReference type="SAM" id="Phobius"/>
    </source>
</evidence>